<dbReference type="GO" id="GO:0031410">
    <property type="term" value="C:cytoplasmic vesicle"/>
    <property type="evidence" value="ECO:0007669"/>
    <property type="project" value="TreeGrafter"/>
</dbReference>
<dbReference type="InterPro" id="IPR037721">
    <property type="entry name" value="Ferlin"/>
</dbReference>
<dbReference type="GO" id="GO:0030315">
    <property type="term" value="C:T-tubule"/>
    <property type="evidence" value="ECO:0007669"/>
    <property type="project" value="TreeGrafter"/>
</dbReference>
<proteinExistence type="predicted"/>
<sequence>MTHNDIIGTSYLCMSKISAPGGELEDEFPVTTKLFKATEIDDGLGFLPTFGPCYVNLYGSPREFTGFPDPYEELNSGKGEGVAYRGRLLVELETKLVDHVEQKLGDIPADDILRVEKYLRRRKYNLFAAFYSATMLQGVGDAIQFEVSIGNYGNKFDNTCQPLASTTQFSRAVFDGCQYYYLPWGNVKPVVVLSSYWEDSSHRMDAQNLLDRAADRLAANLEVVHLAHKAQRSASTLDTLVAQMLDELMTDC</sequence>
<evidence type="ECO:0000256" key="2">
    <source>
        <dbReference type="ARBA" id="ARBA00022692"/>
    </source>
</evidence>
<dbReference type="RefSeq" id="XP_026547706.1">
    <property type="nucleotide sequence ID" value="XM_026691921.1"/>
</dbReference>
<dbReference type="Proteomes" id="UP000504612">
    <property type="component" value="Unplaced"/>
</dbReference>
<dbReference type="GO" id="GO:0033292">
    <property type="term" value="P:T-tubule organization"/>
    <property type="evidence" value="ECO:0007669"/>
    <property type="project" value="TreeGrafter"/>
</dbReference>
<evidence type="ECO:0000256" key="5">
    <source>
        <dbReference type="ARBA" id="ARBA00023136"/>
    </source>
</evidence>
<keyword evidence="3" id="KW-0677">Repeat</keyword>
<feature type="non-terminal residue" evidence="7">
    <location>
        <position position="252"/>
    </location>
</feature>
<dbReference type="GO" id="GO:0050765">
    <property type="term" value="P:negative regulation of phagocytosis"/>
    <property type="evidence" value="ECO:0007669"/>
    <property type="project" value="TreeGrafter"/>
</dbReference>
<dbReference type="KEGG" id="nss:113429409"/>
<dbReference type="AlphaFoldDB" id="A0A6J1VXI3"/>
<evidence type="ECO:0000313" key="6">
    <source>
        <dbReference type="Proteomes" id="UP000504612"/>
    </source>
</evidence>
<accession>A0A6J1VXI3</accession>
<keyword evidence="6" id="KW-1185">Reference proteome</keyword>
<organism evidence="6 7">
    <name type="scientific">Notechis scutatus</name>
    <name type="common">mainland tiger snake</name>
    <dbReference type="NCBI Taxonomy" id="8663"/>
    <lineage>
        <taxon>Eukaryota</taxon>
        <taxon>Metazoa</taxon>
        <taxon>Chordata</taxon>
        <taxon>Craniata</taxon>
        <taxon>Vertebrata</taxon>
        <taxon>Euteleostomi</taxon>
        <taxon>Lepidosauria</taxon>
        <taxon>Squamata</taxon>
        <taxon>Bifurcata</taxon>
        <taxon>Unidentata</taxon>
        <taxon>Episquamata</taxon>
        <taxon>Toxicofera</taxon>
        <taxon>Serpentes</taxon>
        <taxon>Colubroidea</taxon>
        <taxon>Elapidae</taxon>
        <taxon>Hydrophiinae</taxon>
        <taxon>Notechis</taxon>
    </lineage>
</organism>
<evidence type="ECO:0000256" key="3">
    <source>
        <dbReference type="ARBA" id="ARBA00022737"/>
    </source>
</evidence>
<name>A0A6J1VXI3_9SAUR</name>
<dbReference type="PANTHER" id="PTHR12546:SF44">
    <property type="entry name" value="DYSFERLIN"/>
    <property type="match status" value="1"/>
</dbReference>
<evidence type="ECO:0000313" key="7">
    <source>
        <dbReference type="RefSeq" id="XP_026547706.1"/>
    </source>
</evidence>
<keyword evidence="5" id="KW-0472">Membrane</keyword>
<dbReference type="GeneID" id="113429409"/>
<comment type="subcellular location">
    <subcellularLocation>
        <location evidence="1">Membrane</location>
    </subcellularLocation>
</comment>
<protein>
    <submittedName>
        <fullName evidence="7">Dysferlin-like</fullName>
    </submittedName>
</protein>
<dbReference type="PANTHER" id="PTHR12546">
    <property type="entry name" value="FER-1-LIKE"/>
    <property type="match status" value="1"/>
</dbReference>
<dbReference type="GO" id="GO:0002280">
    <property type="term" value="P:monocyte activation involved in immune response"/>
    <property type="evidence" value="ECO:0007669"/>
    <property type="project" value="TreeGrafter"/>
</dbReference>
<dbReference type="GO" id="GO:0006906">
    <property type="term" value="P:vesicle fusion"/>
    <property type="evidence" value="ECO:0007669"/>
    <property type="project" value="TreeGrafter"/>
</dbReference>
<reference evidence="7" key="1">
    <citation type="submission" date="2025-08" db="UniProtKB">
        <authorList>
            <consortium name="RefSeq"/>
        </authorList>
    </citation>
    <scope>IDENTIFICATION</scope>
</reference>
<evidence type="ECO:0000256" key="4">
    <source>
        <dbReference type="ARBA" id="ARBA00022989"/>
    </source>
</evidence>
<keyword evidence="4" id="KW-1133">Transmembrane helix</keyword>
<gene>
    <name evidence="7" type="primary">LOC113429409</name>
</gene>
<evidence type="ECO:0000256" key="1">
    <source>
        <dbReference type="ARBA" id="ARBA00004370"/>
    </source>
</evidence>
<dbReference type="GO" id="GO:0002281">
    <property type="term" value="P:macrophage activation involved in immune response"/>
    <property type="evidence" value="ECO:0007669"/>
    <property type="project" value="TreeGrafter"/>
</dbReference>
<dbReference type="GO" id="GO:0001778">
    <property type="term" value="P:plasma membrane repair"/>
    <property type="evidence" value="ECO:0007669"/>
    <property type="project" value="TreeGrafter"/>
</dbReference>
<keyword evidence="2" id="KW-0812">Transmembrane</keyword>